<name>A0A1B6DP70_9HEMI</name>
<reference evidence="2" key="1">
    <citation type="submission" date="2015-12" db="EMBL/GenBank/DDBJ databases">
        <title>De novo transcriptome assembly of four potential Pierce s Disease insect vectors from Arizona vineyards.</title>
        <authorList>
            <person name="Tassone E.E."/>
        </authorList>
    </citation>
    <scope>NUCLEOTIDE SEQUENCE</scope>
</reference>
<evidence type="ECO:0000256" key="1">
    <source>
        <dbReference type="SAM" id="MobiDB-lite"/>
    </source>
</evidence>
<protein>
    <submittedName>
        <fullName evidence="2">Uncharacterized protein</fullName>
    </submittedName>
</protein>
<accession>A0A1B6DP70</accession>
<gene>
    <name evidence="2" type="ORF">g.4890</name>
</gene>
<dbReference type="EMBL" id="GEDC01009837">
    <property type="protein sequence ID" value="JAS27461.1"/>
    <property type="molecule type" value="Transcribed_RNA"/>
</dbReference>
<organism evidence="2">
    <name type="scientific">Clastoptera arizonana</name>
    <name type="common">Arizona spittle bug</name>
    <dbReference type="NCBI Taxonomy" id="38151"/>
    <lineage>
        <taxon>Eukaryota</taxon>
        <taxon>Metazoa</taxon>
        <taxon>Ecdysozoa</taxon>
        <taxon>Arthropoda</taxon>
        <taxon>Hexapoda</taxon>
        <taxon>Insecta</taxon>
        <taxon>Pterygota</taxon>
        <taxon>Neoptera</taxon>
        <taxon>Paraneoptera</taxon>
        <taxon>Hemiptera</taxon>
        <taxon>Auchenorrhyncha</taxon>
        <taxon>Cercopoidea</taxon>
        <taxon>Clastopteridae</taxon>
        <taxon>Clastoptera</taxon>
    </lineage>
</organism>
<feature type="compositionally biased region" description="Low complexity" evidence="1">
    <location>
        <begin position="120"/>
        <end position="130"/>
    </location>
</feature>
<proteinExistence type="predicted"/>
<feature type="compositionally biased region" description="Basic and acidic residues" evidence="1">
    <location>
        <begin position="1"/>
        <end position="13"/>
    </location>
</feature>
<evidence type="ECO:0000313" key="2">
    <source>
        <dbReference type="EMBL" id="JAS27461.1"/>
    </source>
</evidence>
<feature type="region of interest" description="Disordered" evidence="1">
    <location>
        <begin position="1"/>
        <end position="60"/>
    </location>
</feature>
<sequence>FPPRKDNNGKDIPSEFPMYDPSNYLPPNPFTAAAAGSVYPPSNLTRPHVPFPPSSQQTSYDSDFSRIYSAFHRPETLASSSSSFPQTPIPPPQYNYPFNPFGMGTPFVPPAAPTQNPLQSTGSTSTPTSQ</sequence>
<dbReference type="AlphaFoldDB" id="A0A1B6DP70"/>
<feature type="non-terminal residue" evidence="2">
    <location>
        <position position="1"/>
    </location>
</feature>
<feature type="region of interest" description="Disordered" evidence="1">
    <location>
        <begin position="76"/>
        <end position="130"/>
    </location>
</feature>